<evidence type="ECO:0000256" key="6">
    <source>
        <dbReference type="ARBA" id="ARBA00023002"/>
    </source>
</evidence>
<evidence type="ECO:0000313" key="11">
    <source>
        <dbReference type="EMBL" id="KAK6980683.1"/>
    </source>
</evidence>
<name>A0AAV9ZE22_9AGAR</name>
<dbReference type="InterPro" id="IPR017972">
    <property type="entry name" value="Cyt_P450_CS"/>
</dbReference>
<keyword evidence="6 10" id="KW-0560">Oxidoreductase</keyword>
<accession>A0AAV9ZE22</accession>
<evidence type="ECO:0000256" key="3">
    <source>
        <dbReference type="ARBA" id="ARBA00010617"/>
    </source>
</evidence>
<dbReference type="GO" id="GO:0020037">
    <property type="term" value="F:heme binding"/>
    <property type="evidence" value="ECO:0007669"/>
    <property type="project" value="InterPro"/>
</dbReference>
<dbReference type="PANTHER" id="PTHR46300">
    <property type="entry name" value="P450, PUTATIVE (EUROFUNG)-RELATED-RELATED"/>
    <property type="match status" value="1"/>
</dbReference>
<evidence type="ECO:0000256" key="9">
    <source>
        <dbReference type="PIRSR" id="PIRSR602401-1"/>
    </source>
</evidence>
<dbReference type="EMBL" id="JAWWNJ010000157">
    <property type="protein sequence ID" value="KAK6980683.1"/>
    <property type="molecule type" value="Genomic_DNA"/>
</dbReference>
<protein>
    <submittedName>
        <fullName evidence="11">O-methylsterigmatocystin oxidoreductase</fullName>
    </submittedName>
</protein>
<keyword evidence="4 9" id="KW-0349">Heme</keyword>
<comment type="pathway">
    <text evidence="2">Secondary metabolite biosynthesis.</text>
</comment>
<dbReference type="PROSITE" id="PS00086">
    <property type="entry name" value="CYTOCHROME_P450"/>
    <property type="match status" value="1"/>
</dbReference>
<dbReference type="GO" id="GO:0016705">
    <property type="term" value="F:oxidoreductase activity, acting on paired donors, with incorporation or reduction of molecular oxygen"/>
    <property type="evidence" value="ECO:0007669"/>
    <property type="project" value="InterPro"/>
</dbReference>
<dbReference type="PRINTS" id="PR00463">
    <property type="entry name" value="EP450I"/>
</dbReference>
<dbReference type="InterPro" id="IPR002401">
    <property type="entry name" value="Cyt_P450_E_grp-I"/>
</dbReference>
<comment type="caution">
    <text evidence="11">The sequence shown here is derived from an EMBL/GenBank/DDBJ whole genome shotgun (WGS) entry which is preliminary data.</text>
</comment>
<keyword evidence="12" id="KW-1185">Reference proteome</keyword>
<keyword evidence="5 9" id="KW-0479">Metal-binding</keyword>
<dbReference type="SUPFAM" id="SSF48264">
    <property type="entry name" value="Cytochrome P450"/>
    <property type="match status" value="1"/>
</dbReference>
<dbReference type="InterPro" id="IPR036396">
    <property type="entry name" value="Cyt_P450_sf"/>
</dbReference>
<comment type="similarity">
    <text evidence="3 10">Belongs to the cytochrome P450 family.</text>
</comment>
<evidence type="ECO:0000256" key="2">
    <source>
        <dbReference type="ARBA" id="ARBA00005179"/>
    </source>
</evidence>
<feature type="binding site" description="axial binding residue" evidence="9">
    <location>
        <position position="95"/>
    </location>
    <ligand>
        <name>heme</name>
        <dbReference type="ChEBI" id="CHEBI:30413"/>
    </ligand>
    <ligandPart>
        <name>Fe</name>
        <dbReference type="ChEBI" id="CHEBI:18248"/>
    </ligandPart>
</feature>
<evidence type="ECO:0000256" key="8">
    <source>
        <dbReference type="ARBA" id="ARBA00023033"/>
    </source>
</evidence>
<dbReference type="GO" id="GO:0005506">
    <property type="term" value="F:iron ion binding"/>
    <property type="evidence" value="ECO:0007669"/>
    <property type="project" value="InterPro"/>
</dbReference>
<keyword evidence="8 10" id="KW-0503">Monooxygenase</keyword>
<dbReference type="Pfam" id="PF00067">
    <property type="entry name" value="p450"/>
    <property type="match status" value="1"/>
</dbReference>
<proteinExistence type="inferred from homology"/>
<comment type="cofactor">
    <cofactor evidence="1 9">
        <name>heme</name>
        <dbReference type="ChEBI" id="CHEBI:30413"/>
    </cofactor>
</comment>
<dbReference type="GO" id="GO:0004497">
    <property type="term" value="F:monooxygenase activity"/>
    <property type="evidence" value="ECO:0007669"/>
    <property type="project" value="UniProtKB-KW"/>
</dbReference>
<gene>
    <name evidence="11" type="ORF">R3P38DRAFT_466902</name>
</gene>
<dbReference type="Gene3D" id="1.10.630.10">
    <property type="entry name" value="Cytochrome P450"/>
    <property type="match status" value="1"/>
</dbReference>
<dbReference type="InterPro" id="IPR001128">
    <property type="entry name" value="Cyt_P450"/>
</dbReference>
<keyword evidence="7 9" id="KW-0408">Iron</keyword>
<sequence length="172" mass="19354">MDLGYTVAMWQLQIQSWFIGILAKKTDDEYRGYRLPKGSLVRKVVVIGNSWAVLHDEEIYPDPFSFEPERFIVNESTKSNAKSPDIAFGYGRRRCPGRHTATSSIFITIASILATYNIEKATDADGSVIEPRHEYVSGLVSMPLPFRCKTTPRSEAAVKLIREGLDGNILRN</sequence>
<dbReference type="InterPro" id="IPR050364">
    <property type="entry name" value="Cytochrome_P450_fung"/>
</dbReference>
<organism evidence="11 12">
    <name type="scientific">Favolaschia claudopus</name>
    <dbReference type="NCBI Taxonomy" id="2862362"/>
    <lineage>
        <taxon>Eukaryota</taxon>
        <taxon>Fungi</taxon>
        <taxon>Dikarya</taxon>
        <taxon>Basidiomycota</taxon>
        <taxon>Agaricomycotina</taxon>
        <taxon>Agaricomycetes</taxon>
        <taxon>Agaricomycetidae</taxon>
        <taxon>Agaricales</taxon>
        <taxon>Marasmiineae</taxon>
        <taxon>Mycenaceae</taxon>
        <taxon>Favolaschia</taxon>
    </lineage>
</organism>
<evidence type="ECO:0000256" key="1">
    <source>
        <dbReference type="ARBA" id="ARBA00001971"/>
    </source>
</evidence>
<evidence type="ECO:0000256" key="4">
    <source>
        <dbReference type="ARBA" id="ARBA00022617"/>
    </source>
</evidence>
<evidence type="ECO:0000256" key="10">
    <source>
        <dbReference type="RuleBase" id="RU000461"/>
    </source>
</evidence>
<reference evidence="11 12" key="1">
    <citation type="journal article" date="2024" name="J Genomics">
        <title>Draft genome sequencing and assembly of Favolaschia claudopus CIRM-BRFM 2984 isolated from oak limbs.</title>
        <authorList>
            <person name="Navarro D."/>
            <person name="Drula E."/>
            <person name="Chaduli D."/>
            <person name="Cazenave R."/>
            <person name="Ahrendt S."/>
            <person name="Wang J."/>
            <person name="Lipzen A."/>
            <person name="Daum C."/>
            <person name="Barry K."/>
            <person name="Grigoriev I.V."/>
            <person name="Favel A."/>
            <person name="Rosso M.N."/>
            <person name="Martin F."/>
        </authorList>
    </citation>
    <scope>NUCLEOTIDE SEQUENCE [LARGE SCALE GENOMIC DNA]</scope>
    <source>
        <strain evidence="11 12">CIRM-BRFM 2984</strain>
    </source>
</reference>
<evidence type="ECO:0000256" key="7">
    <source>
        <dbReference type="ARBA" id="ARBA00023004"/>
    </source>
</evidence>
<evidence type="ECO:0000313" key="12">
    <source>
        <dbReference type="Proteomes" id="UP001362999"/>
    </source>
</evidence>
<dbReference type="Proteomes" id="UP001362999">
    <property type="component" value="Unassembled WGS sequence"/>
</dbReference>
<dbReference type="AlphaFoldDB" id="A0AAV9ZE22"/>
<dbReference type="PANTHER" id="PTHR46300:SF7">
    <property type="entry name" value="P450, PUTATIVE (EUROFUNG)-RELATED"/>
    <property type="match status" value="1"/>
</dbReference>
<evidence type="ECO:0000256" key="5">
    <source>
        <dbReference type="ARBA" id="ARBA00022723"/>
    </source>
</evidence>